<evidence type="ECO:0000256" key="2">
    <source>
        <dbReference type="SAM" id="Phobius"/>
    </source>
</evidence>
<gene>
    <name evidence="3" type="ORF">DME_LOCUS5225</name>
</gene>
<dbReference type="WBParaSite" id="DME_0000086501-mRNA-1">
    <property type="protein sequence ID" value="DME_0000086501-mRNA-1"/>
    <property type="gene ID" value="DME_0000086501"/>
</dbReference>
<dbReference type="Proteomes" id="UP000274756">
    <property type="component" value="Unassembled WGS sequence"/>
</dbReference>
<reference evidence="6" key="1">
    <citation type="submission" date="2017-02" db="UniProtKB">
        <authorList>
            <consortium name="WormBaseParasite"/>
        </authorList>
    </citation>
    <scope>IDENTIFICATION</scope>
</reference>
<protein>
    <submittedName>
        <fullName evidence="6">ZP domain-containing protein</fullName>
    </submittedName>
</protein>
<accession>A0A0N4U2G2</accession>
<feature type="compositionally biased region" description="Basic and acidic residues" evidence="1">
    <location>
        <begin position="185"/>
        <end position="196"/>
    </location>
</feature>
<dbReference type="OrthoDB" id="5837388at2759"/>
<dbReference type="EMBL" id="UYYG01001152">
    <property type="protein sequence ID" value="VDN55252.1"/>
    <property type="molecule type" value="Genomic_DNA"/>
</dbReference>
<dbReference type="Proteomes" id="UP000038040">
    <property type="component" value="Unplaced"/>
</dbReference>
<keyword evidence="2" id="KW-0812">Transmembrane</keyword>
<sequence length="218" mass="24158">MTLCNAAPAVCRTCANGCNDTDADYLINNESNNISRVKRESSVEQHLCKPFQLEIILIPLSIAMIPVALCTLLLCTCFCGPKESRGKLPKRLTKENRKGDREEIDDMELTCRDGVIMRKDSSRTRFSTAISFIEAHCISTDIVGQQSENSVSMQPFGCTMSVSEAIEINAAINNRNNPSSNDAPHGAEENPHENLPRKTSLKRIRFADIPDITVKDTQ</sequence>
<keyword evidence="5" id="KW-1185">Reference proteome</keyword>
<evidence type="ECO:0000313" key="6">
    <source>
        <dbReference type="WBParaSite" id="DME_0000086501-mRNA-1"/>
    </source>
</evidence>
<evidence type="ECO:0000256" key="1">
    <source>
        <dbReference type="SAM" id="MobiDB-lite"/>
    </source>
</evidence>
<evidence type="ECO:0000313" key="3">
    <source>
        <dbReference type="EMBL" id="VDN55252.1"/>
    </source>
</evidence>
<name>A0A0N4U2G2_DRAME</name>
<keyword evidence="2" id="KW-1133">Transmembrane helix</keyword>
<organism evidence="4 6">
    <name type="scientific">Dracunculus medinensis</name>
    <name type="common">Guinea worm</name>
    <dbReference type="NCBI Taxonomy" id="318479"/>
    <lineage>
        <taxon>Eukaryota</taxon>
        <taxon>Metazoa</taxon>
        <taxon>Ecdysozoa</taxon>
        <taxon>Nematoda</taxon>
        <taxon>Chromadorea</taxon>
        <taxon>Rhabditida</taxon>
        <taxon>Spirurina</taxon>
        <taxon>Dracunculoidea</taxon>
        <taxon>Dracunculidae</taxon>
        <taxon>Dracunculus</taxon>
    </lineage>
</organism>
<dbReference type="AlphaFoldDB" id="A0A0N4U2G2"/>
<reference evidence="3 5" key="2">
    <citation type="submission" date="2018-11" db="EMBL/GenBank/DDBJ databases">
        <authorList>
            <consortium name="Pathogen Informatics"/>
        </authorList>
    </citation>
    <scope>NUCLEOTIDE SEQUENCE [LARGE SCALE GENOMIC DNA]</scope>
</reference>
<evidence type="ECO:0000313" key="4">
    <source>
        <dbReference type="Proteomes" id="UP000038040"/>
    </source>
</evidence>
<feature type="region of interest" description="Disordered" evidence="1">
    <location>
        <begin position="173"/>
        <end position="201"/>
    </location>
</feature>
<keyword evidence="2" id="KW-0472">Membrane</keyword>
<proteinExistence type="predicted"/>
<feature type="transmembrane region" description="Helical" evidence="2">
    <location>
        <begin position="55"/>
        <end position="81"/>
    </location>
</feature>
<evidence type="ECO:0000313" key="5">
    <source>
        <dbReference type="Proteomes" id="UP000274756"/>
    </source>
</evidence>